<comment type="caution">
    <text evidence="1">The sequence shown here is derived from an EMBL/GenBank/DDBJ whole genome shotgun (WGS) entry which is preliminary data.</text>
</comment>
<reference evidence="1 2" key="1">
    <citation type="journal article" date="2018" name="PLoS ONE">
        <title>The draft genome of Kipferlia bialata reveals reductive genome evolution in fornicate parasites.</title>
        <authorList>
            <person name="Tanifuji G."/>
            <person name="Takabayashi S."/>
            <person name="Kume K."/>
            <person name="Takagi M."/>
            <person name="Nakayama T."/>
            <person name="Kamikawa R."/>
            <person name="Inagaki Y."/>
            <person name="Hashimoto T."/>
        </authorList>
    </citation>
    <scope>NUCLEOTIDE SEQUENCE [LARGE SCALE GENOMIC DNA]</scope>
    <source>
        <strain evidence="1">NY0173</strain>
    </source>
</reference>
<protein>
    <submittedName>
        <fullName evidence="1">Uncharacterized protein</fullName>
    </submittedName>
</protein>
<feature type="non-terminal residue" evidence="1">
    <location>
        <position position="1"/>
    </location>
</feature>
<dbReference type="EMBL" id="BDIP01005173">
    <property type="protein sequence ID" value="GIQ89558.1"/>
    <property type="molecule type" value="Genomic_DNA"/>
</dbReference>
<gene>
    <name evidence="1" type="ORF">KIPB_012057</name>
</gene>
<sequence length="114" mass="12745">MFAQGYDVLFTSDSKVNTFRANIDPVRQPGVQVSLTPVPTVPEGYVCIIKTKGAPATNIVTVAIFRRTRDIRSRAAPVCVFETVQVLFGTDEHHVFIYTMQSMNNPFVFKMSSK</sequence>
<proteinExistence type="predicted"/>
<dbReference type="Proteomes" id="UP000265618">
    <property type="component" value="Unassembled WGS sequence"/>
</dbReference>
<accession>A0A9K3D944</accession>
<evidence type="ECO:0000313" key="1">
    <source>
        <dbReference type="EMBL" id="GIQ89558.1"/>
    </source>
</evidence>
<keyword evidence="2" id="KW-1185">Reference proteome</keyword>
<dbReference type="AlphaFoldDB" id="A0A9K3D944"/>
<evidence type="ECO:0000313" key="2">
    <source>
        <dbReference type="Proteomes" id="UP000265618"/>
    </source>
</evidence>
<name>A0A9K3D944_9EUKA</name>
<organism evidence="1 2">
    <name type="scientific">Kipferlia bialata</name>
    <dbReference type="NCBI Taxonomy" id="797122"/>
    <lineage>
        <taxon>Eukaryota</taxon>
        <taxon>Metamonada</taxon>
        <taxon>Carpediemonas-like organisms</taxon>
        <taxon>Kipferlia</taxon>
    </lineage>
</organism>